<feature type="non-terminal residue" evidence="1">
    <location>
        <position position="270"/>
    </location>
</feature>
<name>A0ACA9QNI4_9GLOM</name>
<keyword evidence="2" id="KW-1185">Reference proteome</keyword>
<accession>A0ACA9QNI4</accession>
<protein>
    <submittedName>
        <fullName evidence="1">4703_t:CDS:1</fullName>
    </submittedName>
</protein>
<evidence type="ECO:0000313" key="2">
    <source>
        <dbReference type="Proteomes" id="UP000789702"/>
    </source>
</evidence>
<evidence type="ECO:0000313" key="1">
    <source>
        <dbReference type="EMBL" id="CAG8751941.1"/>
    </source>
</evidence>
<sequence>NSRYCSHGTAKYKLSNEASQTIRWKYFIHTDTSPQEFAPGDIIFISGKYVVENTEPCITVAYASTIDTRKPEREFNIHDVPVCDLHGMFYVSVNRILKDKEDFIYFGAECTEYNSVTGSSNIKMDMTILYPSKSTRFKYLGLLGANIKSGNKYIISGFVKFSDSGKMMIEATDIDYVKSTDFNYNIVESSSSTKSNTQSIIDIIADDNESQSTKNDKPVSSGAHNNNTAFDSCETLKNKATVTIEDEHESFTEAGNNHQEKQSEQDKDKS</sequence>
<proteinExistence type="predicted"/>
<reference evidence="1" key="1">
    <citation type="submission" date="2021-06" db="EMBL/GenBank/DDBJ databases">
        <authorList>
            <person name="Kallberg Y."/>
            <person name="Tangrot J."/>
            <person name="Rosling A."/>
        </authorList>
    </citation>
    <scope>NUCLEOTIDE SEQUENCE</scope>
    <source>
        <strain evidence="1">IL203A</strain>
    </source>
</reference>
<dbReference type="EMBL" id="CAJVPU010046584">
    <property type="protein sequence ID" value="CAG8751941.1"/>
    <property type="molecule type" value="Genomic_DNA"/>
</dbReference>
<comment type="caution">
    <text evidence="1">The sequence shown here is derived from an EMBL/GenBank/DDBJ whole genome shotgun (WGS) entry which is preliminary data.</text>
</comment>
<organism evidence="1 2">
    <name type="scientific">Dentiscutata heterogama</name>
    <dbReference type="NCBI Taxonomy" id="1316150"/>
    <lineage>
        <taxon>Eukaryota</taxon>
        <taxon>Fungi</taxon>
        <taxon>Fungi incertae sedis</taxon>
        <taxon>Mucoromycota</taxon>
        <taxon>Glomeromycotina</taxon>
        <taxon>Glomeromycetes</taxon>
        <taxon>Diversisporales</taxon>
        <taxon>Gigasporaceae</taxon>
        <taxon>Dentiscutata</taxon>
    </lineage>
</organism>
<dbReference type="Proteomes" id="UP000789702">
    <property type="component" value="Unassembled WGS sequence"/>
</dbReference>
<gene>
    <name evidence="1" type="ORF">DHETER_LOCUS14693</name>
</gene>
<feature type="non-terminal residue" evidence="1">
    <location>
        <position position="1"/>
    </location>
</feature>